<protein>
    <submittedName>
        <fullName evidence="1">Unannotated protein</fullName>
    </submittedName>
</protein>
<dbReference type="EMBL" id="CAFBRD010000088">
    <property type="protein sequence ID" value="CAB5078183.1"/>
    <property type="molecule type" value="Genomic_DNA"/>
</dbReference>
<accession>A0A6J7VIS7</accession>
<proteinExistence type="predicted"/>
<dbReference type="SUPFAM" id="SSF48264">
    <property type="entry name" value="Cytochrome P450"/>
    <property type="match status" value="1"/>
</dbReference>
<dbReference type="InterPro" id="IPR036396">
    <property type="entry name" value="Cyt_P450_sf"/>
</dbReference>
<name>A0A6J7VIS7_9ZZZZ</name>
<dbReference type="GO" id="GO:0020037">
    <property type="term" value="F:heme binding"/>
    <property type="evidence" value="ECO:0007669"/>
    <property type="project" value="InterPro"/>
</dbReference>
<dbReference type="AlphaFoldDB" id="A0A6J7VIS7"/>
<organism evidence="1">
    <name type="scientific">freshwater metagenome</name>
    <dbReference type="NCBI Taxonomy" id="449393"/>
    <lineage>
        <taxon>unclassified sequences</taxon>
        <taxon>metagenomes</taxon>
        <taxon>ecological metagenomes</taxon>
    </lineage>
</organism>
<gene>
    <name evidence="1" type="ORF">UFOPK4371_01382</name>
</gene>
<dbReference type="GO" id="GO:0016705">
    <property type="term" value="F:oxidoreductase activity, acting on paired donors, with incorporation or reduction of molecular oxygen"/>
    <property type="evidence" value="ECO:0007669"/>
    <property type="project" value="InterPro"/>
</dbReference>
<dbReference type="GO" id="GO:0004497">
    <property type="term" value="F:monooxygenase activity"/>
    <property type="evidence" value="ECO:0007669"/>
    <property type="project" value="InterPro"/>
</dbReference>
<reference evidence="1" key="1">
    <citation type="submission" date="2020-05" db="EMBL/GenBank/DDBJ databases">
        <authorList>
            <person name="Chiriac C."/>
            <person name="Salcher M."/>
            <person name="Ghai R."/>
            <person name="Kavagutti S V."/>
        </authorList>
    </citation>
    <scope>NUCLEOTIDE SEQUENCE</scope>
</reference>
<dbReference type="Gene3D" id="1.10.630.10">
    <property type="entry name" value="Cytochrome P450"/>
    <property type="match status" value="1"/>
</dbReference>
<evidence type="ECO:0000313" key="1">
    <source>
        <dbReference type="EMBL" id="CAB5078183.1"/>
    </source>
</evidence>
<sequence>MAAIDLYNPDTYVLGAPHDEFTRLRREDPVHWQDIPGQAGYWAVLKHADVVHVSRNPNLFCCEAGGVVLEDMDPERLSRM</sequence>
<dbReference type="GO" id="GO:0005506">
    <property type="term" value="F:iron ion binding"/>
    <property type="evidence" value="ECO:0007669"/>
    <property type="project" value="InterPro"/>
</dbReference>